<protein>
    <submittedName>
        <fullName evidence="1">Uncharacterized protein</fullName>
    </submittedName>
</protein>
<keyword evidence="2" id="KW-1185">Reference proteome</keyword>
<sequence length="156" mass="17481">MEELQSSYETLHNDLQSFLNELITKLKPDAPSELQHLIIIADIIQVGDPEFLDSSGDDAHKKILLVDRLTNFVIDNAEHFVDSDNLDWYKEKTDLLKVWMTLVDAHLVNVQLTDDDTNLEDMSAGIGGFNTKTSSHREINVENLKAAMNALQASGS</sequence>
<name>A0AAV4E1Z2_9GAST</name>
<evidence type="ECO:0000313" key="2">
    <source>
        <dbReference type="Proteomes" id="UP000735302"/>
    </source>
</evidence>
<reference evidence="1 2" key="1">
    <citation type="journal article" date="2021" name="Elife">
        <title>Chloroplast acquisition without the gene transfer in kleptoplastic sea slugs, Plakobranchus ocellatus.</title>
        <authorList>
            <person name="Maeda T."/>
            <person name="Takahashi S."/>
            <person name="Yoshida T."/>
            <person name="Shimamura S."/>
            <person name="Takaki Y."/>
            <person name="Nagai Y."/>
            <person name="Toyoda A."/>
            <person name="Suzuki Y."/>
            <person name="Arimoto A."/>
            <person name="Ishii H."/>
            <person name="Satoh N."/>
            <person name="Nishiyama T."/>
            <person name="Hasebe M."/>
            <person name="Maruyama T."/>
            <person name="Minagawa J."/>
            <person name="Obokata J."/>
            <person name="Shigenobu S."/>
        </authorList>
    </citation>
    <scope>NUCLEOTIDE SEQUENCE [LARGE SCALE GENOMIC DNA]</scope>
</reference>
<comment type="caution">
    <text evidence="1">The sequence shown here is derived from an EMBL/GenBank/DDBJ whole genome shotgun (WGS) entry which is preliminary data.</text>
</comment>
<gene>
    <name evidence="1" type="ORF">PoB_007680400</name>
</gene>
<organism evidence="1 2">
    <name type="scientific">Plakobranchus ocellatus</name>
    <dbReference type="NCBI Taxonomy" id="259542"/>
    <lineage>
        <taxon>Eukaryota</taxon>
        <taxon>Metazoa</taxon>
        <taxon>Spiralia</taxon>
        <taxon>Lophotrochozoa</taxon>
        <taxon>Mollusca</taxon>
        <taxon>Gastropoda</taxon>
        <taxon>Heterobranchia</taxon>
        <taxon>Euthyneura</taxon>
        <taxon>Panpulmonata</taxon>
        <taxon>Sacoglossa</taxon>
        <taxon>Placobranchoidea</taxon>
        <taxon>Plakobranchidae</taxon>
        <taxon>Plakobranchus</taxon>
    </lineage>
</organism>
<dbReference type="AlphaFoldDB" id="A0AAV4E1Z2"/>
<proteinExistence type="predicted"/>
<evidence type="ECO:0000313" key="1">
    <source>
        <dbReference type="EMBL" id="GFO50299.1"/>
    </source>
</evidence>
<accession>A0AAV4E1Z2</accession>
<dbReference type="Proteomes" id="UP000735302">
    <property type="component" value="Unassembled WGS sequence"/>
</dbReference>
<dbReference type="EMBL" id="BLXT01008609">
    <property type="protein sequence ID" value="GFO50299.1"/>
    <property type="molecule type" value="Genomic_DNA"/>
</dbReference>